<comment type="caution">
    <text evidence="2">The sequence shown here is derived from an EMBL/GenBank/DDBJ whole genome shotgun (WGS) entry which is preliminary data.</text>
</comment>
<protein>
    <submittedName>
        <fullName evidence="2">Replication factor-A carboxy-terminal domain protein</fullName>
    </submittedName>
</protein>
<feature type="non-terminal residue" evidence="2">
    <location>
        <position position="1"/>
    </location>
</feature>
<reference evidence="2 3" key="2">
    <citation type="journal article" date="2017" name="Front. Plant Sci.">
        <title>Gene Classification and Mining of Molecular Markers Useful in Red Clover (Trifolium pratense) Breeding.</title>
        <authorList>
            <person name="Istvanek J."/>
            <person name="Dluhosova J."/>
            <person name="Dluhos P."/>
            <person name="Patkova L."/>
            <person name="Nedelnik J."/>
            <person name="Repkova J."/>
        </authorList>
    </citation>
    <scope>NUCLEOTIDE SEQUENCE [LARGE SCALE GENOMIC DNA]</scope>
    <source>
        <strain evidence="3">cv. Tatra</strain>
        <tissue evidence="2">Young leaves</tissue>
    </source>
</reference>
<evidence type="ECO:0000313" key="3">
    <source>
        <dbReference type="Proteomes" id="UP000236291"/>
    </source>
</evidence>
<evidence type="ECO:0000256" key="1">
    <source>
        <dbReference type="SAM" id="SignalP"/>
    </source>
</evidence>
<organism evidence="2 3">
    <name type="scientific">Trifolium pratense</name>
    <name type="common">Red clover</name>
    <dbReference type="NCBI Taxonomy" id="57577"/>
    <lineage>
        <taxon>Eukaryota</taxon>
        <taxon>Viridiplantae</taxon>
        <taxon>Streptophyta</taxon>
        <taxon>Embryophyta</taxon>
        <taxon>Tracheophyta</taxon>
        <taxon>Spermatophyta</taxon>
        <taxon>Magnoliopsida</taxon>
        <taxon>eudicotyledons</taxon>
        <taxon>Gunneridae</taxon>
        <taxon>Pentapetalae</taxon>
        <taxon>rosids</taxon>
        <taxon>fabids</taxon>
        <taxon>Fabales</taxon>
        <taxon>Fabaceae</taxon>
        <taxon>Papilionoideae</taxon>
        <taxon>50 kb inversion clade</taxon>
        <taxon>NPAAA clade</taxon>
        <taxon>Hologalegina</taxon>
        <taxon>IRL clade</taxon>
        <taxon>Trifolieae</taxon>
        <taxon>Trifolium</taxon>
    </lineage>
</organism>
<keyword evidence="1" id="KW-0732">Signal</keyword>
<accession>A0A2K3PFT6</accession>
<reference evidence="2 3" key="1">
    <citation type="journal article" date="2014" name="Am. J. Bot.">
        <title>Genome assembly and annotation for red clover (Trifolium pratense; Fabaceae).</title>
        <authorList>
            <person name="Istvanek J."/>
            <person name="Jaros M."/>
            <person name="Krenek A."/>
            <person name="Repkova J."/>
        </authorList>
    </citation>
    <scope>NUCLEOTIDE SEQUENCE [LARGE SCALE GENOMIC DNA]</scope>
    <source>
        <strain evidence="3">cv. Tatra</strain>
        <tissue evidence="2">Young leaves</tissue>
    </source>
</reference>
<sequence length="207" mass="23665">RKWLFHLILSVINSVETVLIDDKGGKIHAICGTVRKNQYSINFFARYVNPAIPPRYGLSLSSIGEVSAHPTVYEYLVFSLLTGLTVEREYLKDGKGKCERVLFGKIPDVMPIVVVQFAKVKVFRDKTYLQNVMDTSRILVNPDIEVLLFMVLRQVSLFLFLDLVPNHLWMRSFFAPILLIKTISGLLETVDDGTFCCFCNYYWSGGR</sequence>
<proteinExistence type="predicted"/>
<dbReference type="Proteomes" id="UP000236291">
    <property type="component" value="Unassembled WGS sequence"/>
</dbReference>
<evidence type="ECO:0000313" key="2">
    <source>
        <dbReference type="EMBL" id="PNY14163.1"/>
    </source>
</evidence>
<feature type="chain" id="PRO_5014406334" evidence="1">
    <location>
        <begin position="18"/>
        <end position="207"/>
    </location>
</feature>
<name>A0A2K3PFT6_TRIPR</name>
<dbReference type="EMBL" id="ASHM01006632">
    <property type="protein sequence ID" value="PNY14163.1"/>
    <property type="molecule type" value="Genomic_DNA"/>
</dbReference>
<dbReference type="AlphaFoldDB" id="A0A2K3PFT6"/>
<feature type="signal peptide" evidence="1">
    <location>
        <begin position="1"/>
        <end position="17"/>
    </location>
</feature>
<gene>
    <name evidence="2" type="ORF">L195_g010837</name>
</gene>